<keyword evidence="2" id="KW-0813">Transport</keyword>
<feature type="transmembrane region" description="Helical" evidence="7">
    <location>
        <begin position="200"/>
        <end position="222"/>
    </location>
</feature>
<keyword evidence="5 7" id="KW-1133">Transmembrane helix</keyword>
<keyword evidence="6 7" id="KW-0472">Membrane</keyword>
<dbReference type="RefSeq" id="WP_089061615.1">
    <property type="nucleotide sequence ID" value="NZ_CP022315.1"/>
</dbReference>
<protein>
    <submittedName>
        <fullName evidence="9">MFS transporter</fullName>
    </submittedName>
</protein>
<evidence type="ECO:0000256" key="3">
    <source>
        <dbReference type="ARBA" id="ARBA00022475"/>
    </source>
</evidence>
<feature type="transmembrane region" description="Helical" evidence="7">
    <location>
        <begin position="328"/>
        <end position="348"/>
    </location>
</feature>
<dbReference type="InterPro" id="IPR020846">
    <property type="entry name" value="MFS_dom"/>
</dbReference>
<dbReference type="Proteomes" id="UP000198312">
    <property type="component" value="Chromosome"/>
</dbReference>
<dbReference type="InterPro" id="IPR050189">
    <property type="entry name" value="MFS_Efflux_Transporters"/>
</dbReference>
<dbReference type="PANTHER" id="PTHR43124:SF3">
    <property type="entry name" value="CHLORAMPHENICOL EFFLUX PUMP RV0191"/>
    <property type="match status" value="1"/>
</dbReference>
<keyword evidence="10" id="KW-1185">Reference proteome</keyword>
<dbReference type="PANTHER" id="PTHR43124">
    <property type="entry name" value="PURINE EFFLUX PUMP PBUE"/>
    <property type="match status" value="1"/>
</dbReference>
<feature type="transmembrane region" description="Helical" evidence="7">
    <location>
        <begin position="242"/>
        <end position="260"/>
    </location>
</feature>
<evidence type="ECO:0000256" key="2">
    <source>
        <dbReference type="ARBA" id="ARBA00022448"/>
    </source>
</evidence>
<dbReference type="InterPro" id="IPR036259">
    <property type="entry name" value="MFS_trans_sf"/>
</dbReference>
<comment type="subcellular location">
    <subcellularLocation>
        <location evidence="1">Cell membrane</location>
        <topology evidence="1">Multi-pass membrane protein</topology>
    </subcellularLocation>
</comment>
<feature type="domain" description="Major facilitator superfamily (MFS) profile" evidence="8">
    <location>
        <begin position="5"/>
        <end position="377"/>
    </location>
</feature>
<dbReference type="GO" id="GO:0022857">
    <property type="term" value="F:transmembrane transporter activity"/>
    <property type="evidence" value="ECO:0007669"/>
    <property type="project" value="InterPro"/>
</dbReference>
<dbReference type="KEGG" id="vil:CFK37_09400"/>
<dbReference type="AlphaFoldDB" id="A0A220U2U4"/>
<sequence length="377" mass="40707">MDPKKLIMAGLPMIAVTYGFARFSYGLVLPYLRESLDINPSVAGIISSLSYLAYCIAIILAMLYMKKVGSRMLILIAGITAAMGMSIISIAGGAITLGIGIWIAGLSTGLSSPPYAEVIKEWVDQDQRSQANTWINAGTSLGTALTGVMVIFLADNWRLTYLLFTLLAIIIWIVNYKIIPKTKDTNKIRQTQAFHVTKRELVAAYPLILSSLVLGISSAAYWTFSRDLLFQIETIPEALIQLFWIIIGLAGVLGGFAGYFSSRIGLLPSYRISVLLLGASSLLLGLFTNVLSVVISAIAFGSSYIFMTGVLIIWGINSFKTNSSFGLGLPFLLLALGQVFGSLIGGVVSEGIGYENMFIVFAMTGFIALIFKPEKGV</sequence>
<evidence type="ECO:0000313" key="10">
    <source>
        <dbReference type="Proteomes" id="UP000198312"/>
    </source>
</evidence>
<dbReference type="Pfam" id="PF07690">
    <property type="entry name" value="MFS_1"/>
    <property type="match status" value="1"/>
</dbReference>
<accession>A0A220U2U4</accession>
<dbReference type="OrthoDB" id="2957247at2"/>
<keyword evidence="3" id="KW-1003">Cell membrane</keyword>
<dbReference type="InterPro" id="IPR011701">
    <property type="entry name" value="MFS"/>
</dbReference>
<feature type="transmembrane region" description="Helical" evidence="7">
    <location>
        <begin position="159"/>
        <end position="179"/>
    </location>
</feature>
<dbReference type="EMBL" id="CP022315">
    <property type="protein sequence ID" value="ASK62355.1"/>
    <property type="molecule type" value="Genomic_DNA"/>
</dbReference>
<evidence type="ECO:0000256" key="7">
    <source>
        <dbReference type="SAM" id="Phobius"/>
    </source>
</evidence>
<evidence type="ECO:0000256" key="1">
    <source>
        <dbReference type="ARBA" id="ARBA00004651"/>
    </source>
</evidence>
<evidence type="ECO:0000259" key="8">
    <source>
        <dbReference type="PROSITE" id="PS50850"/>
    </source>
</evidence>
<dbReference type="SUPFAM" id="SSF103473">
    <property type="entry name" value="MFS general substrate transporter"/>
    <property type="match status" value="1"/>
</dbReference>
<reference evidence="9 10" key="1">
    <citation type="submission" date="2017-07" db="EMBL/GenBank/DDBJ databases">
        <title>Virgibacillus sp. LM2416.</title>
        <authorList>
            <person name="Tak E.J."/>
            <person name="Bae J.-W."/>
        </authorList>
    </citation>
    <scope>NUCLEOTIDE SEQUENCE [LARGE SCALE GENOMIC DNA]</scope>
    <source>
        <strain evidence="9 10">LM2416</strain>
    </source>
</reference>
<evidence type="ECO:0000313" key="9">
    <source>
        <dbReference type="EMBL" id="ASK62355.1"/>
    </source>
</evidence>
<dbReference type="GO" id="GO:0005886">
    <property type="term" value="C:plasma membrane"/>
    <property type="evidence" value="ECO:0007669"/>
    <property type="project" value="UniProtKB-SubCell"/>
</dbReference>
<feature type="transmembrane region" description="Helical" evidence="7">
    <location>
        <begin position="272"/>
        <end position="291"/>
    </location>
</feature>
<evidence type="ECO:0000256" key="4">
    <source>
        <dbReference type="ARBA" id="ARBA00022692"/>
    </source>
</evidence>
<feature type="transmembrane region" description="Helical" evidence="7">
    <location>
        <begin position="72"/>
        <end position="105"/>
    </location>
</feature>
<organism evidence="9 10">
    <name type="scientific">Virgibacillus phasianinus</name>
    <dbReference type="NCBI Taxonomy" id="2017483"/>
    <lineage>
        <taxon>Bacteria</taxon>
        <taxon>Bacillati</taxon>
        <taxon>Bacillota</taxon>
        <taxon>Bacilli</taxon>
        <taxon>Bacillales</taxon>
        <taxon>Bacillaceae</taxon>
        <taxon>Virgibacillus</taxon>
    </lineage>
</organism>
<feature type="transmembrane region" description="Helical" evidence="7">
    <location>
        <begin position="354"/>
        <end position="371"/>
    </location>
</feature>
<name>A0A220U2U4_9BACI</name>
<feature type="transmembrane region" description="Helical" evidence="7">
    <location>
        <begin position="297"/>
        <end position="316"/>
    </location>
</feature>
<evidence type="ECO:0000256" key="5">
    <source>
        <dbReference type="ARBA" id="ARBA00022989"/>
    </source>
</evidence>
<dbReference type="PROSITE" id="PS50850">
    <property type="entry name" value="MFS"/>
    <property type="match status" value="1"/>
</dbReference>
<dbReference type="Gene3D" id="1.20.1250.20">
    <property type="entry name" value="MFS general substrate transporter like domains"/>
    <property type="match status" value="2"/>
</dbReference>
<evidence type="ECO:0000256" key="6">
    <source>
        <dbReference type="ARBA" id="ARBA00023136"/>
    </source>
</evidence>
<feature type="transmembrane region" description="Helical" evidence="7">
    <location>
        <begin position="45"/>
        <end position="65"/>
    </location>
</feature>
<gene>
    <name evidence="9" type="ORF">CFK37_09400</name>
</gene>
<keyword evidence="4 7" id="KW-0812">Transmembrane</keyword>
<feature type="transmembrane region" description="Helical" evidence="7">
    <location>
        <begin position="7"/>
        <end position="25"/>
    </location>
</feature>
<proteinExistence type="predicted"/>